<feature type="compositionally biased region" description="Low complexity" evidence="1">
    <location>
        <begin position="23"/>
        <end position="32"/>
    </location>
</feature>
<evidence type="ECO:0000313" key="3">
    <source>
        <dbReference type="EMBL" id="KAK1398603.1"/>
    </source>
</evidence>
<organism evidence="3 4">
    <name type="scientific">Heracleum sosnowskyi</name>
    <dbReference type="NCBI Taxonomy" id="360622"/>
    <lineage>
        <taxon>Eukaryota</taxon>
        <taxon>Viridiplantae</taxon>
        <taxon>Streptophyta</taxon>
        <taxon>Embryophyta</taxon>
        <taxon>Tracheophyta</taxon>
        <taxon>Spermatophyta</taxon>
        <taxon>Magnoliopsida</taxon>
        <taxon>eudicotyledons</taxon>
        <taxon>Gunneridae</taxon>
        <taxon>Pentapetalae</taxon>
        <taxon>asterids</taxon>
        <taxon>campanulids</taxon>
        <taxon>Apiales</taxon>
        <taxon>Apiaceae</taxon>
        <taxon>Apioideae</taxon>
        <taxon>apioid superclade</taxon>
        <taxon>Tordylieae</taxon>
        <taxon>Tordyliinae</taxon>
        <taxon>Heracleum</taxon>
    </lineage>
</organism>
<reference evidence="3" key="1">
    <citation type="submission" date="2023-02" db="EMBL/GenBank/DDBJ databases">
        <title>Genome of toxic invasive species Heracleum sosnowskyi carries increased number of genes despite the absence of recent whole-genome duplications.</title>
        <authorList>
            <person name="Schelkunov M."/>
            <person name="Shtratnikova V."/>
            <person name="Makarenko M."/>
            <person name="Klepikova A."/>
            <person name="Omelchenko D."/>
            <person name="Novikova G."/>
            <person name="Obukhova E."/>
            <person name="Bogdanov V."/>
            <person name="Penin A."/>
            <person name="Logacheva M."/>
        </authorList>
    </citation>
    <scope>NUCLEOTIDE SEQUENCE</scope>
    <source>
        <strain evidence="3">Hsosn_3</strain>
        <tissue evidence="3">Leaf</tissue>
    </source>
</reference>
<sequence>MAIWRKKKQRTEEEGLIEEKKSSSNQSSKSNSCLTHSHKDANEGNEEEVSLKAPKIPDLNEPYKEEESSGEVIVLPSKRSNKSCMIKTPEATTKMHKYQTYIPPKLIVKGCQACYMFVMVPETDDRCPKCRVGTYLFDVCHEFHANKKRLI</sequence>
<comment type="caution">
    <text evidence="3">The sequence shown here is derived from an EMBL/GenBank/DDBJ whole genome shotgun (WGS) entry which is preliminary data.</text>
</comment>
<reference evidence="3" key="2">
    <citation type="submission" date="2023-05" db="EMBL/GenBank/DDBJ databases">
        <authorList>
            <person name="Schelkunov M.I."/>
        </authorList>
    </citation>
    <scope>NUCLEOTIDE SEQUENCE</scope>
    <source>
        <strain evidence="3">Hsosn_3</strain>
        <tissue evidence="3">Leaf</tissue>
    </source>
</reference>
<feature type="domain" description="GIR1-like zinc ribbon" evidence="2">
    <location>
        <begin position="107"/>
        <end position="139"/>
    </location>
</feature>
<evidence type="ECO:0000256" key="1">
    <source>
        <dbReference type="SAM" id="MobiDB-lite"/>
    </source>
</evidence>
<accession>A0AAD8J787</accession>
<dbReference type="AlphaFoldDB" id="A0AAD8J787"/>
<dbReference type="InterPro" id="IPR056440">
    <property type="entry name" value="Zn-ribbon_GIR1"/>
</dbReference>
<feature type="region of interest" description="Disordered" evidence="1">
    <location>
        <begin position="1"/>
        <end position="72"/>
    </location>
</feature>
<gene>
    <name evidence="3" type="ORF">POM88_008466</name>
</gene>
<proteinExistence type="predicted"/>
<dbReference type="Pfam" id="PF24747">
    <property type="entry name" value="Zn-ribbon_GIR1"/>
    <property type="match status" value="1"/>
</dbReference>
<name>A0AAD8J787_9APIA</name>
<dbReference type="Proteomes" id="UP001237642">
    <property type="component" value="Unassembled WGS sequence"/>
</dbReference>
<evidence type="ECO:0000259" key="2">
    <source>
        <dbReference type="Pfam" id="PF24747"/>
    </source>
</evidence>
<feature type="compositionally biased region" description="Basic and acidic residues" evidence="1">
    <location>
        <begin position="10"/>
        <end position="22"/>
    </location>
</feature>
<dbReference type="EMBL" id="JAUIZM010000002">
    <property type="protein sequence ID" value="KAK1398603.1"/>
    <property type="molecule type" value="Genomic_DNA"/>
</dbReference>
<evidence type="ECO:0000313" key="4">
    <source>
        <dbReference type="Proteomes" id="UP001237642"/>
    </source>
</evidence>
<protein>
    <recommendedName>
        <fullName evidence="2">GIR1-like zinc ribbon domain-containing protein</fullName>
    </recommendedName>
</protein>
<keyword evidence="4" id="KW-1185">Reference proteome</keyword>